<dbReference type="Pfam" id="PF00144">
    <property type="entry name" value="Beta-lactamase"/>
    <property type="match status" value="1"/>
</dbReference>
<dbReference type="EC" id="3.-.-.-" evidence="3"/>
<evidence type="ECO:0000313" key="4">
    <source>
        <dbReference type="Proteomes" id="UP001589619"/>
    </source>
</evidence>
<comment type="caution">
    <text evidence="3">The sequence shown here is derived from an EMBL/GenBank/DDBJ whole genome shotgun (WGS) entry which is preliminary data.</text>
</comment>
<dbReference type="RefSeq" id="WP_344914264.1">
    <property type="nucleotide sequence ID" value="NZ_BAAAYO010000013.1"/>
</dbReference>
<dbReference type="InterPro" id="IPR050789">
    <property type="entry name" value="Diverse_Enzym_Activities"/>
</dbReference>
<protein>
    <submittedName>
        <fullName evidence="3">Serine hydrolase domain-containing protein</fullName>
        <ecNumber evidence="3">3.-.-.-</ecNumber>
    </submittedName>
</protein>
<dbReference type="EMBL" id="JBHMAG010000014">
    <property type="protein sequence ID" value="MFB9754146.1"/>
    <property type="molecule type" value="Genomic_DNA"/>
</dbReference>
<name>A0ABV5W1M9_9BACL</name>
<feature type="domain" description="Beta-lactamase-related" evidence="2">
    <location>
        <begin position="6"/>
        <end position="336"/>
    </location>
</feature>
<dbReference type="PANTHER" id="PTHR43283">
    <property type="entry name" value="BETA-LACTAMASE-RELATED"/>
    <property type="match status" value="1"/>
</dbReference>
<evidence type="ECO:0000256" key="1">
    <source>
        <dbReference type="ARBA" id="ARBA00022801"/>
    </source>
</evidence>
<evidence type="ECO:0000259" key="2">
    <source>
        <dbReference type="Pfam" id="PF00144"/>
    </source>
</evidence>
<dbReference type="SUPFAM" id="SSF56601">
    <property type="entry name" value="beta-lactamase/transpeptidase-like"/>
    <property type="match status" value="1"/>
</dbReference>
<sequence length="352" mass="38872">MNPIETFLRQCRDRRVFSGAVYAVGDSAGVIARGAVGTLSWDGEEARLDSIWDLASVTKPIAMLPFMTYLERGELSLDETIADFLPDYTDTDKANITLRQLLTHSGGIPGQQPLYKTAPVKDELMAAVRALPLRYAPGTDVEYTSQGYMILGCILEAIAGKRLDDILQETVFGPLGMEETRFNPPEQLLPRIAATEYCPWRGRLVRGEVHDENAVVLGGIAGHAGLFSTVDDMSLLCQAMLQAGQGRRTEWLKPETVRLMTRNHTPKLKLARGLGWQGKDEEHSPAGELFSPSSYGHTGFTGTSLWMDPEQDVFAILLTNRVHPTRDNPAIKRARAIFHNLALLAAKAAERR</sequence>
<dbReference type="PANTHER" id="PTHR43283:SF11">
    <property type="entry name" value="BETA-LACTAMASE-RELATED DOMAIN-CONTAINING PROTEIN"/>
    <property type="match status" value="1"/>
</dbReference>
<proteinExistence type="predicted"/>
<keyword evidence="4" id="KW-1185">Reference proteome</keyword>
<dbReference type="GO" id="GO:0016787">
    <property type="term" value="F:hydrolase activity"/>
    <property type="evidence" value="ECO:0007669"/>
    <property type="project" value="UniProtKB-KW"/>
</dbReference>
<dbReference type="Proteomes" id="UP001589619">
    <property type="component" value="Unassembled WGS sequence"/>
</dbReference>
<dbReference type="InterPro" id="IPR001466">
    <property type="entry name" value="Beta-lactam-related"/>
</dbReference>
<dbReference type="InterPro" id="IPR012338">
    <property type="entry name" value="Beta-lactam/transpept-like"/>
</dbReference>
<dbReference type="Gene3D" id="3.40.710.10">
    <property type="entry name" value="DD-peptidase/beta-lactamase superfamily"/>
    <property type="match status" value="1"/>
</dbReference>
<reference evidence="3 4" key="1">
    <citation type="submission" date="2024-09" db="EMBL/GenBank/DDBJ databases">
        <authorList>
            <person name="Sun Q."/>
            <person name="Mori K."/>
        </authorList>
    </citation>
    <scope>NUCLEOTIDE SEQUENCE [LARGE SCALE GENOMIC DNA]</scope>
    <source>
        <strain evidence="3 4">JCM 12520</strain>
    </source>
</reference>
<keyword evidence="1 3" id="KW-0378">Hydrolase</keyword>
<organism evidence="3 4">
    <name type="scientific">Paenibacillus hodogayensis</name>
    <dbReference type="NCBI Taxonomy" id="279208"/>
    <lineage>
        <taxon>Bacteria</taxon>
        <taxon>Bacillati</taxon>
        <taxon>Bacillota</taxon>
        <taxon>Bacilli</taxon>
        <taxon>Bacillales</taxon>
        <taxon>Paenibacillaceae</taxon>
        <taxon>Paenibacillus</taxon>
    </lineage>
</organism>
<accession>A0ABV5W1M9</accession>
<evidence type="ECO:0000313" key="3">
    <source>
        <dbReference type="EMBL" id="MFB9754146.1"/>
    </source>
</evidence>
<gene>
    <name evidence="3" type="ORF">ACFFNY_21470</name>
</gene>